<organism evidence="1 2">
    <name type="scientific">Nakamurella antarctica</name>
    <dbReference type="NCBI Taxonomy" id="1902245"/>
    <lineage>
        <taxon>Bacteria</taxon>
        <taxon>Bacillati</taxon>
        <taxon>Actinomycetota</taxon>
        <taxon>Actinomycetes</taxon>
        <taxon>Nakamurellales</taxon>
        <taxon>Nakamurellaceae</taxon>
        <taxon>Nakamurella</taxon>
    </lineage>
</organism>
<evidence type="ECO:0008006" key="3">
    <source>
        <dbReference type="Google" id="ProtNLM"/>
    </source>
</evidence>
<gene>
    <name evidence="1" type="ORF">EH165_02490</name>
</gene>
<dbReference type="OrthoDB" id="5118179at2"/>
<protein>
    <recommendedName>
        <fullName evidence="3">Transcriptional regulator, AbiEi antitoxin, Type IV TA system</fullName>
    </recommendedName>
</protein>
<evidence type="ECO:0000313" key="1">
    <source>
        <dbReference type="EMBL" id="AZI57192.1"/>
    </source>
</evidence>
<dbReference type="RefSeq" id="WP_124797877.1">
    <property type="nucleotide sequence ID" value="NZ_CP034170.1"/>
</dbReference>
<proteinExistence type="predicted"/>
<sequence>MSTLTGTRRSWLDSFPAGSFVHVQDVPGSSDAARAALSRAAKRGSIVQIRRGLYYRGEMTRYGMTHPTEVEIVHEVVGTTGVGPAGYAAARALGVTTQVPAKLEYSAVGPLPENLPGVILYSRSNRARLRLNEPEIALLEVLRSWKTLVEGGWKALVDAVRRLTSRGKLRIDKVQSAVRSEHNSAIREAFTRLIESLQTGTPAASVG</sequence>
<dbReference type="InterPro" id="IPR045738">
    <property type="entry name" value="DUF6088"/>
</dbReference>
<evidence type="ECO:0000313" key="2">
    <source>
        <dbReference type="Proteomes" id="UP000268084"/>
    </source>
</evidence>
<dbReference type="AlphaFoldDB" id="A0A3G8ZIG5"/>
<dbReference type="EMBL" id="CP034170">
    <property type="protein sequence ID" value="AZI57192.1"/>
    <property type="molecule type" value="Genomic_DNA"/>
</dbReference>
<accession>A0A3G8ZIG5</accession>
<reference evidence="1 2" key="2">
    <citation type="submission" date="2018-12" db="EMBL/GenBank/DDBJ databases">
        <title>Nakamurella antarcticus sp. nov., isolated from Antarctica South Shetland Islands soil.</title>
        <authorList>
            <person name="Peng F."/>
        </authorList>
    </citation>
    <scope>NUCLEOTIDE SEQUENCE [LARGE SCALE GENOMIC DNA]</scope>
    <source>
        <strain evidence="1 2">S14-144</strain>
    </source>
</reference>
<dbReference type="KEGG" id="nak:EH165_02490"/>
<name>A0A3G8ZIG5_9ACTN</name>
<keyword evidence="2" id="KW-1185">Reference proteome</keyword>
<dbReference type="Proteomes" id="UP000268084">
    <property type="component" value="Chromosome"/>
</dbReference>
<dbReference type="Pfam" id="PF19570">
    <property type="entry name" value="DUF6088"/>
    <property type="match status" value="1"/>
</dbReference>
<reference evidence="1 2" key="1">
    <citation type="submission" date="2018-11" db="EMBL/GenBank/DDBJ databases">
        <authorList>
            <person name="Da X."/>
        </authorList>
    </citation>
    <scope>NUCLEOTIDE SEQUENCE [LARGE SCALE GENOMIC DNA]</scope>
    <source>
        <strain evidence="1 2">S14-144</strain>
    </source>
</reference>